<keyword evidence="4" id="KW-0067">ATP-binding</keyword>
<dbReference type="CDD" id="cd00063">
    <property type="entry name" value="FN3"/>
    <property type="match status" value="1"/>
</dbReference>
<dbReference type="InterPro" id="IPR036116">
    <property type="entry name" value="FN3_sf"/>
</dbReference>
<reference evidence="9 10" key="1">
    <citation type="submission" date="2022-01" db="EMBL/GenBank/DDBJ databases">
        <title>A high-quality chromosome-level genome assembly of rohu carp, Labeo rohita.</title>
        <authorList>
            <person name="Arick M.A. II"/>
            <person name="Hsu C.-Y."/>
            <person name="Magbanua Z."/>
            <person name="Pechanova O."/>
            <person name="Grover C."/>
            <person name="Miller E."/>
            <person name="Thrash A."/>
            <person name="Ezzel L."/>
            <person name="Alam S."/>
            <person name="Benzie J."/>
            <person name="Hamilton M."/>
            <person name="Karsi A."/>
            <person name="Lawrence M.L."/>
            <person name="Peterson D.G."/>
        </authorList>
    </citation>
    <scope>NUCLEOTIDE SEQUENCE [LARGE SCALE GENOMIC DNA]</scope>
    <source>
        <strain evidence="10">BAU-BD-2019</strain>
        <tissue evidence="9">Blood</tissue>
    </source>
</reference>
<evidence type="ECO:0000256" key="5">
    <source>
        <dbReference type="ARBA" id="ARBA00022989"/>
    </source>
</evidence>
<keyword evidence="10" id="KW-1185">Reference proteome</keyword>
<evidence type="ECO:0000256" key="6">
    <source>
        <dbReference type="ARBA" id="ARBA00023136"/>
    </source>
</evidence>
<evidence type="ECO:0000256" key="2">
    <source>
        <dbReference type="ARBA" id="ARBA00022692"/>
    </source>
</evidence>
<dbReference type="PANTHER" id="PTHR46877">
    <property type="entry name" value="EPH RECEPTOR A5"/>
    <property type="match status" value="1"/>
</dbReference>
<comment type="subcellular location">
    <subcellularLocation>
        <location evidence="1">Membrane</location>
        <topology evidence="1">Single-pass membrane protein</topology>
    </subcellularLocation>
</comment>
<proteinExistence type="predicted"/>
<evidence type="ECO:0000313" key="10">
    <source>
        <dbReference type="Proteomes" id="UP000830375"/>
    </source>
</evidence>
<dbReference type="InterPro" id="IPR050449">
    <property type="entry name" value="Ephrin_rcpt_TKs"/>
</dbReference>
<evidence type="ECO:0000256" key="1">
    <source>
        <dbReference type="ARBA" id="ARBA00004167"/>
    </source>
</evidence>
<dbReference type="PANTHER" id="PTHR46877:SF17">
    <property type="entry name" value="EPHRIN TYPE-B RECEPTOR 1"/>
    <property type="match status" value="1"/>
</dbReference>
<gene>
    <name evidence="9" type="ORF">H4Q32_004476</name>
</gene>
<keyword evidence="7" id="KW-0675">Receptor</keyword>
<organism evidence="9 10">
    <name type="scientific">Labeo rohita</name>
    <name type="common">Indian major carp</name>
    <name type="synonym">Cyprinus rohita</name>
    <dbReference type="NCBI Taxonomy" id="84645"/>
    <lineage>
        <taxon>Eukaryota</taxon>
        <taxon>Metazoa</taxon>
        <taxon>Chordata</taxon>
        <taxon>Craniata</taxon>
        <taxon>Vertebrata</taxon>
        <taxon>Euteleostomi</taxon>
        <taxon>Actinopterygii</taxon>
        <taxon>Neopterygii</taxon>
        <taxon>Teleostei</taxon>
        <taxon>Ostariophysi</taxon>
        <taxon>Cypriniformes</taxon>
        <taxon>Cyprinidae</taxon>
        <taxon>Labeoninae</taxon>
        <taxon>Labeonini</taxon>
        <taxon>Labeo</taxon>
    </lineage>
</organism>
<evidence type="ECO:0000256" key="3">
    <source>
        <dbReference type="ARBA" id="ARBA00022741"/>
    </source>
</evidence>
<keyword evidence="3" id="KW-0547">Nucleotide-binding</keyword>
<dbReference type="InterPro" id="IPR003961">
    <property type="entry name" value="FN3_dom"/>
</dbReference>
<dbReference type="Gene3D" id="2.60.40.10">
    <property type="entry name" value="Immunoglobulins"/>
    <property type="match status" value="1"/>
</dbReference>
<dbReference type="SMART" id="SM00060">
    <property type="entry name" value="FN3"/>
    <property type="match status" value="1"/>
</dbReference>
<dbReference type="EMBL" id="JACTAM010000002">
    <property type="protein sequence ID" value="KAI2667877.1"/>
    <property type="molecule type" value="Genomic_DNA"/>
</dbReference>
<name>A0ABQ8MYH2_LABRO</name>
<protein>
    <recommendedName>
        <fullName evidence="8">Fibronectin type-III domain-containing protein</fullName>
    </recommendedName>
</protein>
<evidence type="ECO:0000256" key="4">
    <source>
        <dbReference type="ARBA" id="ARBA00022840"/>
    </source>
</evidence>
<dbReference type="SUPFAM" id="SSF49265">
    <property type="entry name" value="Fibronectin type III"/>
    <property type="match status" value="1"/>
</dbReference>
<dbReference type="Proteomes" id="UP000830375">
    <property type="component" value="Unassembled WGS sequence"/>
</dbReference>
<sequence length="127" mass="14180">MVFPCGSIEGRRICVPSGPRNVISIVNETSVTLEWHSPRETGGRDDVVYNIICKKCQTDRRTCSHCDDNVEFQPRQLGLTESRVFISNLLAHTLYTFEIQAVNGVTNKSPYPAQHVSIDITTNQAGE</sequence>
<dbReference type="InterPro" id="IPR013783">
    <property type="entry name" value="Ig-like_fold"/>
</dbReference>
<evidence type="ECO:0000313" key="9">
    <source>
        <dbReference type="EMBL" id="KAI2667877.1"/>
    </source>
</evidence>
<comment type="caution">
    <text evidence="9">The sequence shown here is derived from an EMBL/GenBank/DDBJ whole genome shotgun (WGS) entry which is preliminary data.</text>
</comment>
<dbReference type="PROSITE" id="PS50853">
    <property type="entry name" value="FN3"/>
    <property type="match status" value="1"/>
</dbReference>
<feature type="domain" description="Fibronectin type-III" evidence="8">
    <location>
        <begin position="15"/>
        <end position="125"/>
    </location>
</feature>
<evidence type="ECO:0000259" key="8">
    <source>
        <dbReference type="PROSITE" id="PS50853"/>
    </source>
</evidence>
<keyword evidence="2" id="KW-0812">Transmembrane</keyword>
<keyword evidence="5" id="KW-1133">Transmembrane helix</keyword>
<dbReference type="Pfam" id="PF00041">
    <property type="entry name" value="fn3"/>
    <property type="match status" value="1"/>
</dbReference>
<keyword evidence="6" id="KW-0472">Membrane</keyword>
<accession>A0ABQ8MYH2</accession>
<evidence type="ECO:0000256" key="7">
    <source>
        <dbReference type="ARBA" id="ARBA00023170"/>
    </source>
</evidence>